<keyword evidence="1" id="KW-0479">Metal-binding</keyword>
<dbReference type="EMBL" id="JAUIZM010000015">
    <property type="protein sequence ID" value="KAK1352628.1"/>
    <property type="molecule type" value="Genomic_DNA"/>
</dbReference>
<evidence type="ECO:0000256" key="3">
    <source>
        <dbReference type="ARBA" id="ARBA00022833"/>
    </source>
</evidence>
<dbReference type="GO" id="GO:0016020">
    <property type="term" value="C:membrane"/>
    <property type="evidence" value="ECO:0007669"/>
    <property type="project" value="InterPro"/>
</dbReference>
<keyword evidence="2" id="KW-0863">Zinc-finger</keyword>
<sequence length="254" mass="29291">MSLHKSGLDLTVWNLVTSKWSQFVFVIWMFTAYIVMQSYTANLSSNMTVSRLQHSTHKLYCIGFQDGSFVKEILIKRLDFNVSRIESYASVEQYHDALSKGCHNGGVDDILDELPFIKIFLDKYGETNYKLLGSSYKTGGLGFVCKHFLEVVEMNQYGWFWVFPNGGKSCHYRHALPPGYILKSQMKALLEKEVEKISEDIENQRAKVITSTPMTPELFLEWKKKKMEARDAVEMAERANNDRIGCLAISWYFS</sequence>
<keyword evidence="4" id="KW-0472">Membrane</keyword>
<evidence type="ECO:0000313" key="8">
    <source>
        <dbReference type="Proteomes" id="UP001237642"/>
    </source>
</evidence>
<dbReference type="AlphaFoldDB" id="A0AAD8GQC4"/>
<dbReference type="Gene3D" id="1.10.287.70">
    <property type="match status" value="1"/>
</dbReference>
<dbReference type="PANTHER" id="PTHR12681:SF0">
    <property type="entry name" value="ZINC FINGER CCCH DOMAIN-CONTAINING PROTEIN 15"/>
    <property type="match status" value="1"/>
</dbReference>
<keyword evidence="4" id="KW-0812">Transmembrane</keyword>
<evidence type="ECO:0000256" key="2">
    <source>
        <dbReference type="ARBA" id="ARBA00022771"/>
    </source>
</evidence>
<dbReference type="GO" id="GO:0003729">
    <property type="term" value="F:mRNA binding"/>
    <property type="evidence" value="ECO:0007669"/>
    <property type="project" value="TreeGrafter"/>
</dbReference>
<dbReference type="GO" id="GO:0015276">
    <property type="term" value="F:ligand-gated monoatomic ion channel activity"/>
    <property type="evidence" value="ECO:0007669"/>
    <property type="project" value="InterPro"/>
</dbReference>
<proteinExistence type="predicted"/>
<dbReference type="Gene3D" id="6.20.400.10">
    <property type="match status" value="1"/>
</dbReference>
<dbReference type="GO" id="GO:0002181">
    <property type="term" value="P:cytoplasmic translation"/>
    <property type="evidence" value="ECO:0007669"/>
    <property type="project" value="TreeGrafter"/>
</dbReference>
<accession>A0AAD8GQC4</accession>
<keyword evidence="3" id="KW-0862">Zinc</keyword>
<dbReference type="Pfam" id="PF00060">
    <property type="entry name" value="Lig_chan"/>
    <property type="match status" value="1"/>
</dbReference>
<name>A0AAD8GQC4_9APIA</name>
<dbReference type="Pfam" id="PF16543">
    <property type="entry name" value="DFRP_C"/>
    <property type="match status" value="1"/>
</dbReference>
<feature type="domain" description="ZC3H15/TMA46 family C-terminal" evidence="6">
    <location>
        <begin position="199"/>
        <end position="243"/>
    </location>
</feature>
<reference evidence="7" key="1">
    <citation type="submission" date="2023-02" db="EMBL/GenBank/DDBJ databases">
        <title>Genome of toxic invasive species Heracleum sosnowskyi carries increased number of genes despite the absence of recent whole-genome duplications.</title>
        <authorList>
            <person name="Schelkunov M."/>
            <person name="Shtratnikova V."/>
            <person name="Makarenko M."/>
            <person name="Klepikova A."/>
            <person name="Omelchenko D."/>
            <person name="Novikova G."/>
            <person name="Obukhova E."/>
            <person name="Bogdanov V."/>
            <person name="Penin A."/>
            <person name="Logacheva M."/>
        </authorList>
    </citation>
    <scope>NUCLEOTIDE SEQUENCE</scope>
    <source>
        <strain evidence="7">Hsosn_3</strain>
        <tissue evidence="7">Leaf</tissue>
    </source>
</reference>
<comment type="caution">
    <text evidence="7">The sequence shown here is derived from an EMBL/GenBank/DDBJ whole genome shotgun (WGS) entry which is preliminary data.</text>
</comment>
<gene>
    <name evidence="7" type="ORF">POM88_053059</name>
</gene>
<reference evidence="7" key="2">
    <citation type="submission" date="2023-05" db="EMBL/GenBank/DDBJ databases">
        <authorList>
            <person name="Schelkunov M.I."/>
        </authorList>
    </citation>
    <scope>NUCLEOTIDE SEQUENCE</scope>
    <source>
        <strain evidence="7">Hsosn_3</strain>
        <tissue evidence="7">Leaf</tissue>
    </source>
</reference>
<protein>
    <submittedName>
        <fullName evidence="7">Uncharacterized protein</fullName>
    </submittedName>
</protein>
<feature type="domain" description="Ionotropic glutamate receptor C-terminal" evidence="5">
    <location>
        <begin position="16"/>
        <end position="57"/>
    </location>
</feature>
<evidence type="ECO:0000256" key="1">
    <source>
        <dbReference type="ARBA" id="ARBA00022723"/>
    </source>
</evidence>
<dbReference type="InterPro" id="IPR032378">
    <property type="entry name" value="ZC3H15/TMA46_C"/>
</dbReference>
<organism evidence="7 8">
    <name type="scientific">Heracleum sosnowskyi</name>
    <dbReference type="NCBI Taxonomy" id="360622"/>
    <lineage>
        <taxon>Eukaryota</taxon>
        <taxon>Viridiplantae</taxon>
        <taxon>Streptophyta</taxon>
        <taxon>Embryophyta</taxon>
        <taxon>Tracheophyta</taxon>
        <taxon>Spermatophyta</taxon>
        <taxon>Magnoliopsida</taxon>
        <taxon>eudicotyledons</taxon>
        <taxon>Gunneridae</taxon>
        <taxon>Pentapetalae</taxon>
        <taxon>asterids</taxon>
        <taxon>campanulids</taxon>
        <taxon>Apiales</taxon>
        <taxon>Apiaceae</taxon>
        <taxon>Apioideae</taxon>
        <taxon>apioid superclade</taxon>
        <taxon>Tordylieae</taxon>
        <taxon>Tordyliinae</taxon>
        <taxon>Heracleum</taxon>
    </lineage>
</organism>
<dbReference type="GO" id="GO:0008270">
    <property type="term" value="F:zinc ion binding"/>
    <property type="evidence" value="ECO:0007669"/>
    <property type="project" value="UniProtKB-KW"/>
</dbReference>
<dbReference type="InterPro" id="IPR001320">
    <property type="entry name" value="Iontro_rcpt_C"/>
</dbReference>
<feature type="transmembrane region" description="Helical" evidence="4">
    <location>
        <begin position="20"/>
        <end position="41"/>
    </location>
</feature>
<keyword evidence="8" id="KW-1185">Reference proteome</keyword>
<evidence type="ECO:0000256" key="4">
    <source>
        <dbReference type="SAM" id="Phobius"/>
    </source>
</evidence>
<evidence type="ECO:0000313" key="7">
    <source>
        <dbReference type="EMBL" id="KAK1352628.1"/>
    </source>
</evidence>
<dbReference type="GO" id="GO:0005829">
    <property type="term" value="C:cytosol"/>
    <property type="evidence" value="ECO:0007669"/>
    <property type="project" value="TreeGrafter"/>
</dbReference>
<keyword evidence="4" id="KW-1133">Transmembrane helix</keyword>
<evidence type="ECO:0000259" key="6">
    <source>
        <dbReference type="Pfam" id="PF16543"/>
    </source>
</evidence>
<dbReference type="Proteomes" id="UP001237642">
    <property type="component" value="Unassembled WGS sequence"/>
</dbReference>
<dbReference type="PANTHER" id="PTHR12681">
    <property type="entry name" value="ZINC FINGER-CONTAINING PROTEIN P48ZNF"/>
    <property type="match status" value="1"/>
</dbReference>
<dbReference type="SUPFAM" id="SSF53850">
    <property type="entry name" value="Periplasmic binding protein-like II"/>
    <property type="match status" value="1"/>
</dbReference>
<evidence type="ECO:0000259" key="5">
    <source>
        <dbReference type="Pfam" id="PF00060"/>
    </source>
</evidence>